<evidence type="ECO:0000259" key="3">
    <source>
        <dbReference type="Pfam" id="PF14244"/>
    </source>
</evidence>
<dbReference type="AlphaFoldDB" id="A0A6L2MRQ1"/>
<gene>
    <name evidence="4" type="ORF">Tci_048626</name>
</gene>
<feature type="region of interest" description="Disordered" evidence="1">
    <location>
        <begin position="312"/>
        <end position="354"/>
    </location>
</feature>
<dbReference type="InterPro" id="IPR029472">
    <property type="entry name" value="Copia-like_N"/>
</dbReference>
<feature type="domain" description="Reverse transcriptase Ty1/copia-type" evidence="2">
    <location>
        <begin position="451"/>
        <end position="629"/>
    </location>
</feature>
<name>A0A6L2MRQ1_TANCI</name>
<comment type="caution">
    <text evidence="4">The sequence shown here is derived from an EMBL/GenBank/DDBJ whole genome shotgun (WGS) entry which is preliminary data.</text>
</comment>
<dbReference type="CDD" id="cd09272">
    <property type="entry name" value="RNase_HI_RT_Ty1"/>
    <property type="match status" value="1"/>
</dbReference>
<feature type="domain" description="Retrotransposon Copia-like N-terminal" evidence="3">
    <location>
        <begin position="18"/>
        <end position="57"/>
    </location>
</feature>
<accession>A0A6L2MRQ1</accession>
<dbReference type="InterPro" id="IPR013103">
    <property type="entry name" value="RVT_2"/>
</dbReference>
<dbReference type="SUPFAM" id="SSF56672">
    <property type="entry name" value="DNA/RNA polymerases"/>
    <property type="match status" value="1"/>
</dbReference>
<proteinExistence type="predicted"/>
<feature type="region of interest" description="Disordered" evidence="1">
    <location>
        <begin position="171"/>
        <end position="192"/>
    </location>
</feature>
<feature type="compositionally biased region" description="Low complexity" evidence="1">
    <location>
        <begin position="171"/>
        <end position="185"/>
    </location>
</feature>
<protein>
    <submittedName>
        <fullName evidence="4">Ribonuclease H-like domain-containing protein</fullName>
    </submittedName>
</protein>
<dbReference type="PANTHER" id="PTHR11439">
    <property type="entry name" value="GAG-POL-RELATED RETROTRANSPOSON"/>
    <property type="match status" value="1"/>
</dbReference>
<reference evidence="4" key="1">
    <citation type="journal article" date="2019" name="Sci. Rep.">
        <title>Draft genome of Tanacetum cinerariifolium, the natural source of mosquito coil.</title>
        <authorList>
            <person name="Yamashiro T."/>
            <person name="Shiraishi A."/>
            <person name="Satake H."/>
            <person name="Nakayama K."/>
        </authorList>
    </citation>
    <scope>NUCLEOTIDE SEQUENCE</scope>
</reference>
<dbReference type="Pfam" id="PF14244">
    <property type="entry name" value="Retrotran_gag_3"/>
    <property type="match status" value="1"/>
</dbReference>
<evidence type="ECO:0000256" key="1">
    <source>
        <dbReference type="SAM" id="MobiDB-lite"/>
    </source>
</evidence>
<evidence type="ECO:0000259" key="2">
    <source>
        <dbReference type="Pfam" id="PF07727"/>
    </source>
</evidence>
<dbReference type="PANTHER" id="PTHR11439:SF508">
    <property type="entry name" value="RNA-DIRECTED DNA POLYMERASE"/>
    <property type="match status" value="1"/>
</dbReference>
<dbReference type="EMBL" id="BKCJ010007321">
    <property type="protein sequence ID" value="GEU76648.1"/>
    <property type="molecule type" value="Genomic_DNA"/>
</dbReference>
<dbReference type="Pfam" id="PF07727">
    <property type="entry name" value="RVT_2"/>
    <property type="match status" value="1"/>
</dbReference>
<organism evidence="4">
    <name type="scientific">Tanacetum cinerariifolium</name>
    <name type="common">Dalmatian daisy</name>
    <name type="synonym">Chrysanthemum cinerariifolium</name>
    <dbReference type="NCBI Taxonomy" id="118510"/>
    <lineage>
        <taxon>Eukaryota</taxon>
        <taxon>Viridiplantae</taxon>
        <taxon>Streptophyta</taxon>
        <taxon>Embryophyta</taxon>
        <taxon>Tracheophyta</taxon>
        <taxon>Spermatophyta</taxon>
        <taxon>Magnoliopsida</taxon>
        <taxon>eudicotyledons</taxon>
        <taxon>Gunneridae</taxon>
        <taxon>Pentapetalae</taxon>
        <taxon>asterids</taxon>
        <taxon>campanulids</taxon>
        <taxon>Asterales</taxon>
        <taxon>Asteraceae</taxon>
        <taxon>Asteroideae</taxon>
        <taxon>Anthemideae</taxon>
        <taxon>Anthemidinae</taxon>
        <taxon>Tanacetum</taxon>
    </lineage>
</organism>
<sequence length="1252" mass="141986">MAIMINSLDQGNPLHLLPNDSNCSSIVNIKLNGVENYRVWASAVKLALQIKNKMGFLIDSCLREILPEAKDDVLIIYMENSHRGIPANSVKSKNANSVKSEKPQVSAFVSRFNDNNNKKRNTWSWSNGNNGTSGNKRNYDCLLCKNCGLKGHTVDRCFELIGYPPGFKRNPNLKPANNNNRNSSADTKGGFMSNADGKTSASLVSLSNEHMLRLMSLLNDKSSTTANANMTGLKVVPSLTDLKKGKVLGTGSEFAGLYLFDEKYNVSSTPYKSEYFACYVSKDIWHNRLGHPANQVLLNLLKGSLNLNHIKHDLPSSKVSSPNDDEEGSTSGRDGRLHQPDPVSDNQSGSYAMLHQPGDDIVASQPGYNELQSATPVYETNSSEGNVGINLKVPVFQNILENQNEEVNLRRSSRTSKLPAKLNNYVLNNTARKPIGSRWVYKIKYMSTGEIERCLVDLAVQRGWKFYQMDVNNAFLYRDLYEDVYMIPPPGFMDKSDNRVCKLKRSLYGLKQDPRQWNHKLYDTLLEASFEQSKNDHSLYIKNDNDVSLFLLVYVDNLVITGNSEVDIAKFKTFLNKKFKMKDLGELKYFLGIEVLKTKTGLCLNQRKYCLELLYEFGLLACRPVLTPLHENIVLAHKETKDDNYLKNITSYQKLVGKVIYLCMTRPDISYSVHCLSQHMHAPLQSHFNLALRLLRYLKLAPESGIDFSKDNFGILVVAYSDSDWAKCLMTRMSVLGYCVFVNKSLVSWKRKKHPTLSKSSAEAEYRAMAATTCEVMRIVKILKDLGLKDLLPVEMHCDNKAAIQIAANPVMHEKTKHFDLDVHFVREKVASGLIKTVKVDTKCQVADIFTKALGSFQHNVIVKSLRMINITQFENAFNSEFKVRMQKYTRFDAQSFKDAITCTKDSIRKYMLEIILHQQRTSQLLKQKKLMQKQEDHSNLILALNVDSLKVDLVVIQNTCSEKEDTNSEIVSNKSVKESNLDSTTKDVHAIKYKMSKAKERCMSYFRYLHSHIQVLSKQDLKGTRIEHGFKRAFMSLFGQDADTFTNQKSHTQKHGRQIFTRHRFSPNNTSAVYEKTSPRYDLRWKPMGRIFKFVGLGWIPAGKLFNSCTSKDDSEPTHGSNGNITNIHESKQTLDLSAGTSINVQKEQSFDFSACTLYDDTEKGRLITTDQASNLNVRMTFEHISSSLDPKFQASNLNLRMTFEHNGSSLARQCQRSSYSGYDKHDDDDRVGNLFGPLSTNISMEKIKLF</sequence>
<dbReference type="InterPro" id="IPR043502">
    <property type="entry name" value="DNA/RNA_pol_sf"/>
</dbReference>
<evidence type="ECO:0000313" key="4">
    <source>
        <dbReference type="EMBL" id="GEU76648.1"/>
    </source>
</evidence>